<sequence>MRIASGSANQFDRRPWRFLAAMGAPAPLPPLAPVSPEVKAYLTMEEALLFNGTKAAPAINGPRISSCAELPTFRFQEAKTVDTISYRRYACNLFFRKREIPPRILYF</sequence>
<gene>
    <name evidence="1" type="ORF">NTJ_16180</name>
</gene>
<dbReference type="Proteomes" id="UP001307889">
    <property type="component" value="Chromosome 16"/>
</dbReference>
<organism evidence="1 2">
    <name type="scientific">Nesidiocoris tenuis</name>
    <dbReference type="NCBI Taxonomy" id="355587"/>
    <lineage>
        <taxon>Eukaryota</taxon>
        <taxon>Metazoa</taxon>
        <taxon>Ecdysozoa</taxon>
        <taxon>Arthropoda</taxon>
        <taxon>Hexapoda</taxon>
        <taxon>Insecta</taxon>
        <taxon>Pterygota</taxon>
        <taxon>Neoptera</taxon>
        <taxon>Paraneoptera</taxon>
        <taxon>Hemiptera</taxon>
        <taxon>Heteroptera</taxon>
        <taxon>Panheteroptera</taxon>
        <taxon>Cimicomorpha</taxon>
        <taxon>Miridae</taxon>
        <taxon>Dicyphina</taxon>
        <taxon>Nesidiocoris</taxon>
    </lineage>
</organism>
<name>A0ABN7BG92_9HEMI</name>
<accession>A0ABN7BG92</accession>
<protein>
    <submittedName>
        <fullName evidence="1">Uncharacterized protein</fullName>
    </submittedName>
</protein>
<dbReference type="EMBL" id="AP028924">
    <property type="protein sequence ID" value="BET03362.1"/>
    <property type="molecule type" value="Genomic_DNA"/>
</dbReference>
<evidence type="ECO:0000313" key="2">
    <source>
        <dbReference type="Proteomes" id="UP001307889"/>
    </source>
</evidence>
<reference evidence="1 2" key="1">
    <citation type="submission" date="2023-09" db="EMBL/GenBank/DDBJ databases">
        <title>Nesidiocoris tenuis whole genome shotgun sequence.</title>
        <authorList>
            <person name="Shibata T."/>
            <person name="Shimoda M."/>
            <person name="Kobayashi T."/>
            <person name="Uehara T."/>
        </authorList>
    </citation>
    <scope>NUCLEOTIDE SEQUENCE [LARGE SCALE GENOMIC DNA]</scope>
    <source>
        <strain evidence="1 2">Japan</strain>
    </source>
</reference>
<keyword evidence="2" id="KW-1185">Reference proteome</keyword>
<evidence type="ECO:0000313" key="1">
    <source>
        <dbReference type="EMBL" id="BET03362.1"/>
    </source>
</evidence>
<proteinExistence type="predicted"/>